<dbReference type="OrthoDB" id="9810615at2"/>
<keyword evidence="2 5" id="KW-0808">Transferase</keyword>
<dbReference type="InterPro" id="IPR041698">
    <property type="entry name" value="Methyltransf_25"/>
</dbReference>
<evidence type="ECO:0000313" key="5">
    <source>
        <dbReference type="EMBL" id="RKP53216.1"/>
    </source>
</evidence>
<dbReference type="GO" id="GO:0032259">
    <property type="term" value="P:methylation"/>
    <property type="evidence" value="ECO:0007669"/>
    <property type="project" value="UniProtKB-KW"/>
</dbReference>
<sequence length="272" mass="30841">MSEANDKVIRYYGSFDEWGRLDREPVEYLVNAHHIKENLSGSRRVLDIGGGPGKYAIALAREGYEVTLADLSPRLVEQARIKAREFGVESRMGGFHVADARDLSLFEDERFDASLMLGPMYHLQSSEDRLSAVTELNRVTKRGGIVFVAFMSRLRHLATSLLDPVGWRPNDNARSITEFMDTGMFDHSDEGRFTGAYFSDIDWIEGYMEENGFESVKLIASSSVAGAMKPEQWAYWRDRGEEETILRMVFEASESPYLLGSSSHLLYIGRKK</sequence>
<dbReference type="AlphaFoldDB" id="A0A494XW70"/>
<dbReference type="PANTHER" id="PTHR43464:SF19">
    <property type="entry name" value="UBIQUINONE BIOSYNTHESIS O-METHYLTRANSFERASE, MITOCHONDRIAL"/>
    <property type="match status" value="1"/>
</dbReference>
<dbReference type="InterPro" id="IPR029063">
    <property type="entry name" value="SAM-dependent_MTases_sf"/>
</dbReference>
<evidence type="ECO:0000259" key="4">
    <source>
        <dbReference type="Pfam" id="PF13649"/>
    </source>
</evidence>
<evidence type="ECO:0000313" key="6">
    <source>
        <dbReference type="Proteomes" id="UP000282076"/>
    </source>
</evidence>
<dbReference type="GO" id="GO:0008168">
    <property type="term" value="F:methyltransferase activity"/>
    <property type="evidence" value="ECO:0007669"/>
    <property type="project" value="UniProtKB-KW"/>
</dbReference>
<dbReference type="CDD" id="cd02440">
    <property type="entry name" value="AdoMet_MTases"/>
    <property type="match status" value="1"/>
</dbReference>
<keyword evidence="6" id="KW-1185">Reference proteome</keyword>
<dbReference type="Gene3D" id="3.40.50.150">
    <property type="entry name" value="Vaccinia Virus protein VP39"/>
    <property type="match status" value="1"/>
</dbReference>
<keyword evidence="1 5" id="KW-0489">Methyltransferase</keyword>
<protein>
    <submittedName>
        <fullName evidence="5">Class I SAM-dependent methyltransferase</fullName>
    </submittedName>
</protein>
<proteinExistence type="predicted"/>
<keyword evidence="3" id="KW-0949">S-adenosyl-L-methionine</keyword>
<name>A0A494XW70_9BACL</name>
<gene>
    <name evidence="5" type="ORF">D7Z26_15955</name>
</gene>
<accession>A0A494XW70</accession>
<dbReference type="SUPFAM" id="SSF53335">
    <property type="entry name" value="S-adenosyl-L-methionine-dependent methyltransferases"/>
    <property type="match status" value="1"/>
</dbReference>
<evidence type="ECO:0000256" key="3">
    <source>
        <dbReference type="ARBA" id="ARBA00022691"/>
    </source>
</evidence>
<dbReference type="Proteomes" id="UP000282076">
    <property type="component" value="Unassembled WGS sequence"/>
</dbReference>
<reference evidence="5 6" key="1">
    <citation type="submission" date="2018-10" db="EMBL/GenBank/DDBJ databases">
        <title>Cohnella sp. M2MS4P-1, whole genome shotgun sequence.</title>
        <authorList>
            <person name="Tuo L."/>
        </authorList>
    </citation>
    <scope>NUCLEOTIDE SEQUENCE [LARGE SCALE GENOMIC DNA]</scope>
    <source>
        <strain evidence="5 6">M2MS4P-1</strain>
    </source>
</reference>
<dbReference type="EMBL" id="RBZM01000006">
    <property type="protein sequence ID" value="RKP53216.1"/>
    <property type="molecule type" value="Genomic_DNA"/>
</dbReference>
<dbReference type="RefSeq" id="WP_120977961.1">
    <property type="nucleotide sequence ID" value="NZ_RBZM01000006.1"/>
</dbReference>
<feature type="domain" description="Methyltransferase" evidence="4">
    <location>
        <begin position="45"/>
        <end position="144"/>
    </location>
</feature>
<organism evidence="5 6">
    <name type="scientific">Cohnella endophytica</name>
    <dbReference type="NCBI Taxonomy" id="2419778"/>
    <lineage>
        <taxon>Bacteria</taxon>
        <taxon>Bacillati</taxon>
        <taxon>Bacillota</taxon>
        <taxon>Bacilli</taxon>
        <taxon>Bacillales</taxon>
        <taxon>Paenibacillaceae</taxon>
        <taxon>Cohnella</taxon>
    </lineage>
</organism>
<evidence type="ECO:0000256" key="1">
    <source>
        <dbReference type="ARBA" id="ARBA00022603"/>
    </source>
</evidence>
<comment type="caution">
    <text evidence="5">The sequence shown here is derived from an EMBL/GenBank/DDBJ whole genome shotgun (WGS) entry which is preliminary data.</text>
</comment>
<dbReference type="Pfam" id="PF13649">
    <property type="entry name" value="Methyltransf_25"/>
    <property type="match status" value="1"/>
</dbReference>
<evidence type="ECO:0000256" key="2">
    <source>
        <dbReference type="ARBA" id="ARBA00022679"/>
    </source>
</evidence>
<dbReference type="PANTHER" id="PTHR43464">
    <property type="entry name" value="METHYLTRANSFERASE"/>
    <property type="match status" value="1"/>
</dbReference>